<keyword evidence="3" id="KW-1185">Reference proteome</keyword>
<dbReference type="EMBL" id="BAAAES010000008">
    <property type="protein sequence ID" value="GAA0670121.1"/>
    <property type="molecule type" value="Genomic_DNA"/>
</dbReference>
<feature type="chain" id="PRO_5045278846" evidence="1">
    <location>
        <begin position="27"/>
        <end position="250"/>
    </location>
</feature>
<proteinExistence type="predicted"/>
<accession>A0ABP3SYW5</accession>
<gene>
    <name evidence="2" type="ORF">GCM10009102_20890</name>
</gene>
<sequence length="250" mass="27005">MNLLRTALALGGAAIGLTAVATPASAQFFLRSHDFRGEAVKGHEDGLGQPLPGATDAELRAAMAWSMRAALNVAALQCQFEPTLLTVNNYNAVLKDHEAELKGSFDTLTKYFLRTGKTAKAGQAALDQFGTRTYSGYATVAAQFGFCQTASEIGRDATFVPRGTFGDLAMARIRELRNSLTPYGEQHFQRYLGRDYASKPRFDPICWDKKGEWVVKKCGVFAWPPAATVTSPVTSVATTAKTPGTETALR</sequence>
<dbReference type="Proteomes" id="UP001500238">
    <property type="component" value="Unassembled WGS sequence"/>
</dbReference>
<protein>
    <submittedName>
        <fullName evidence="2">Uncharacterized protein</fullName>
    </submittedName>
</protein>
<evidence type="ECO:0000313" key="3">
    <source>
        <dbReference type="Proteomes" id="UP001500238"/>
    </source>
</evidence>
<organism evidence="2 3">
    <name type="scientific">Sphingomonas insulae</name>
    <dbReference type="NCBI Taxonomy" id="424800"/>
    <lineage>
        <taxon>Bacteria</taxon>
        <taxon>Pseudomonadati</taxon>
        <taxon>Pseudomonadota</taxon>
        <taxon>Alphaproteobacteria</taxon>
        <taxon>Sphingomonadales</taxon>
        <taxon>Sphingomonadaceae</taxon>
        <taxon>Sphingomonas</taxon>
    </lineage>
</organism>
<reference evidence="3" key="1">
    <citation type="journal article" date="2019" name="Int. J. Syst. Evol. Microbiol.">
        <title>The Global Catalogue of Microorganisms (GCM) 10K type strain sequencing project: providing services to taxonomists for standard genome sequencing and annotation.</title>
        <authorList>
            <consortium name="The Broad Institute Genomics Platform"/>
            <consortium name="The Broad Institute Genome Sequencing Center for Infectious Disease"/>
            <person name="Wu L."/>
            <person name="Ma J."/>
        </authorList>
    </citation>
    <scope>NUCLEOTIDE SEQUENCE [LARGE SCALE GENOMIC DNA]</scope>
    <source>
        <strain evidence="3">JCM 14603</strain>
    </source>
</reference>
<name>A0ABP3SYW5_9SPHN</name>
<evidence type="ECO:0000313" key="2">
    <source>
        <dbReference type="EMBL" id="GAA0670121.1"/>
    </source>
</evidence>
<dbReference type="RefSeq" id="WP_163956860.1">
    <property type="nucleotide sequence ID" value="NZ_BAAAES010000008.1"/>
</dbReference>
<evidence type="ECO:0000256" key="1">
    <source>
        <dbReference type="SAM" id="SignalP"/>
    </source>
</evidence>
<keyword evidence="1" id="KW-0732">Signal</keyword>
<comment type="caution">
    <text evidence="2">The sequence shown here is derived from an EMBL/GenBank/DDBJ whole genome shotgun (WGS) entry which is preliminary data.</text>
</comment>
<feature type="signal peptide" evidence="1">
    <location>
        <begin position="1"/>
        <end position="26"/>
    </location>
</feature>